<dbReference type="RefSeq" id="WP_071456187.1">
    <property type="nucleotide sequence ID" value="NZ_CP017267.1"/>
</dbReference>
<organism evidence="4 5">
    <name type="scientific">Vagococcus teuberi</name>
    <dbReference type="NCBI Taxonomy" id="519472"/>
    <lineage>
        <taxon>Bacteria</taxon>
        <taxon>Bacillati</taxon>
        <taxon>Bacillota</taxon>
        <taxon>Bacilli</taxon>
        <taxon>Lactobacillales</taxon>
        <taxon>Enterococcaceae</taxon>
        <taxon>Vagococcus</taxon>
    </lineage>
</organism>
<protein>
    <recommendedName>
        <fullName evidence="6">Recombinase family protein</fullName>
    </recommendedName>
</protein>
<evidence type="ECO:0008006" key="6">
    <source>
        <dbReference type="Google" id="ProtNLM"/>
    </source>
</evidence>
<dbReference type="InterPro" id="IPR011109">
    <property type="entry name" value="DNA_bind_recombinase_dom"/>
</dbReference>
<evidence type="ECO:0000259" key="3">
    <source>
        <dbReference type="PROSITE" id="PS51737"/>
    </source>
</evidence>
<keyword evidence="1" id="KW-0175">Coiled coil</keyword>
<dbReference type="CDD" id="cd03768">
    <property type="entry name" value="SR_ResInv"/>
    <property type="match status" value="1"/>
</dbReference>
<keyword evidence="5" id="KW-1185">Reference proteome</keyword>
<dbReference type="InterPro" id="IPR038109">
    <property type="entry name" value="DNA_bind_recomb_sf"/>
</dbReference>
<dbReference type="Gene3D" id="3.90.1750.20">
    <property type="entry name" value="Putative Large Serine Recombinase, Chain B, Domain 2"/>
    <property type="match status" value="1"/>
</dbReference>
<evidence type="ECO:0000256" key="1">
    <source>
        <dbReference type="SAM" id="Coils"/>
    </source>
</evidence>
<dbReference type="STRING" id="519472.BHY08_01515"/>
<dbReference type="Pfam" id="PF07508">
    <property type="entry name" value="Recombinase"/>
    <property type="match status" value="1"/>
</dbReference>
<dbReference type="Proteomes" id="UP000191200">
    <property type="component" value="Chromosome"/>
</dbReference>
<name>A0A1J0A3Y4_9ENTE</name>
<dbReference type="InterPro" id="IPR036162">
    <property type="entry name" value="Resolvase-like_N_sf"/>
</dbReference>
<sequence length="463" mass="53626">MDPFKMMDVAYCRTSVRRDYKVSIEMQKEVIQQHVTHDISKWFIDDGLSGSTINRPDFARLIEWVTSSTQSRTLYVTRYDRLSRNVSNALDFLELCQTHHVEVVSVLEPIPSSLGDKQAAQLLFVQILFSLAEFTRSVTIENINQGLAQKKLEKKVLSAKVPFGYRYQEGKIVPHPSEARVVRQIFSLYTSTSMGYQKIAQQLQKEGKTFRGKPFKKHHVAAILRHSVYTGRIGHNSKNLTPYLSHDVIPIIQPDIFQQAIEKRSRRLPKKRDTREYSLRKKISCPYCDRKLSPKMQSDSIYHHTYHYYACGHEDCVGYRLDASKIEKEVLTSIKTYLTETDNLTTLLDELKKQLSQVAKQKEATVSDLMKQKSCIFDQYEQGTLSKKEMVQQLDILTKQLNDVTSITLTEEQLEERVTQLLHLSDNTIQDVIWSYIDHIQVTPDKQLKEVLLYGIRIQSDVV</sequence>
<dbReference type="InterPro" id="IPR050639">
    <property type="entry name" value="SSR_resolvase"/>
</dbReference>
<dbReference type="PANTHER" id="PTHR30461:SF23">
    <property type="entry name" value="DNA RECOMBINASE-RELATED"/>
    <property type="match status" value="1"/>
</dbReference>
<dbReference type="Pfam" id="PF00239">
    <property type="entry name" value="Resolvase"/>
    <property type="match status" value="1"/>
</dbReference>
<dbReference type="SUPFAM" id="SSF53041">
    <property type="entry name" value="Resolvase-like"/>
    <property type="match status" value="1"/>
</dbReference>
<dbReference type="EMBL" id="CP017267">
    <property type="protein sequence ID" value="APB30618.1"/>
    <property type="molecule type" value="Genomic_DNA"/>
</dbReference>
<dbReference type="PROSITE" id="PS51737">
    <property type="entry name" value="RECOMBINASE_DNA_BIND"/>
    <property type="match status" value="1"/>
</dbReference>
<dbReference type="OrthoDB" id="9797501at2"/>
<dbReference type="PANTHER" id="PTHR30461">
    <property type="entry name" value="DNA-INVERTASE FROM LAMBDOID PROPHAGE"/>
    <property type="match status" value="1"/>
</dbReference>
<gene>
    <name evidence="4" type="ORF">BHY08_01515</name>
</gene>
<dbReference type="GO" id="GO:0000150">
    <property type="term" value="F:DNA strand exchange activity"/>
    <property type="evidence" value="ECO:0007669"/>
    <property type="project" value="InterPro"/>
</dbReference>
<proteinExistence type="predicted"/>
<evidence type="ECO:0000313" key="5">
    <source>
        <dbReference type="Proteomes" id="UP000191200"/>
    </source>
</evidence>
<accession>A0A1J0A3Y4</accession>
<dbReference type="KEGG" id="vte:BHY08_01515"/>
<dbReference type="PROSITE" id="PS51736">
    <property type="entry name" value="RECOMBINASES_3"/>
    <property type="match status" value="1"/>
</dbReference>
<feature type="domain" description="Recombinase" evidence="3">
    <location>
        <begin position="162"/>
        <end position="270"/>
    </location>
</feature>
<reference evidence="4 5" key="1">
    <citation type="submission" date="2016-09" db="EMBL/GenBank/DDBJ databases">
        <title>Vagococcus teuberi sp. nov., isolated from the Malian artisanal sour milk fene.</title>
        <authorList>
            <person name="Wullschleger S."/>
            <person name="Seifert C."/>
            <person name="Baumgartner S."/>
            <person name="Lacroix C."/>
            <person name="Bonfoh B."/>
            <person name="Stevens M.J."/>
            <person name="Meile L."/>
        </authorList>
    </citation>
    <scope>NUCLEOTIDE SEQUENCE [LARGE SCALE GENOMIC DNA]</scope>
    <source>
        <strain evidence="4 5">DSM 21459</strain>
    </source>
</reference>
<feature type="coiled-coil region" evidence="1">
    <location>
        <begin position="334"/>
        <end position="372"/>
    </location>
</feature>
<evidence type="ECO:0000259" key="2">
    <source>
        <dbReference type="PROSITE" id="PS51736"/>
    </source>
</evidence>
<dbReference type="InterPro" id="IPR006119">
    <property type="entry name" value="Resolv_N"/>
</dbReference>
<feature type="domain" description="Resolvase/invertase-type recombinase catalytic" evidence="2">
    <location>
        <begin position="7"/>
        <end position="154"/>
    </location>
</feature>
<dbReference type="AlphaFoldDB" id="A0A1J0A3Y4"/>
<dbReference type="SMART" id="SM00857">
    <property type="entry name" value="Resolvase"/>
    <property type="match status" value="1"/>
</dbReference>
<evidence type="ECO:0000313" key="4">
    <source>
        <dbReference type="EMBL" id="APB30618.1"/>
    </source>
</evidence>
<dbReference type="Gene3D" id="3.40.50.1390">
    <property type="entry name" value="Resolvase, N-terminal catalytic domain"/>
    <property type="match status" value="1"/>
</dbReference>
<dbReference type="GO" id="GO:0003677">
    <property type="term" value="F:DNA binding"/>
    <property type="evidence" value="ECO:0007669"/>
    <property type="project" value="InterPro"/>
</dbReference>